<dbReference type="AlphaFoldDB" id="A0A7W7SZH5"/>
<gene>
    <name evidence="1" type="ORF">F4559_001175</name>
</gene>
<dbReference type="EMBL" id="JACHJS010000001">
    <property type="protein sequence ID" value="MBB4963816.1"/>
    <property type="molecule type" value="Genomic_DNA"/>
</dbReference>
<name>A0A7W7SZH5_9PSEU</name>
<proteinExistence type="predicted"/>
<protein>
    <submittedName>
        <fullName evidence="1">Uncharacterized protein</fullName>
    </submittedName>
</protein>
<keyword evidence="2" id="KW-1185">Reference proteome</keyword>
<dbReference type="RefSeq" id="WP_184666561.1">
    <property type="nucleotide sequence ID" value="NZ_BAABAI010000034.1"/>
</dbReference>
<reference evidence="1 2" key="1">
    <citation type="submission" date="2020-08" db="EMBL/GenBank/DDBJ databases">
        <title>Sequencing the genomes of 1000 actinobacteria strains.</title>
        <authorList>
            <person name="Klenk H.-P."/>
        </authorList>
    </citation>
    <scope>NUCLEOTIDE SEQUENCE [LARGE SCALE GENOMIC DNA]</scope>
    <source>
        <strain evidence="1 2">DSM 45084</strain>
    </source>
</reference>
<accession>A0A7W7SZH5</accession>
<comment type="caution">
    <text evidence="1">The sequence shown here is derived from an EMBL/GenBank/DDBJ whole genome shotgun (WGS) entry which is preliminary data.</text>
</comment>
<dbReference type="Proteomes" id="UP000542674">
    <property type="component" value="Unassembled WGS sequence"/>
</dbReference>
<evidence type="ECO:0000313" key="2">
    <source>
        <dbReference type="Proteomes" id="UP000542674"/>
    </source>
</evidence>
<sequence length="98" mass="10259">MAGLQPTSGNDVNTQLGVIARNVFAALADVKQAKDWLDTMPDNTLTSPPFNMTSGDVAVLKSAFADLAKLAAVFEGTQPHSPAADLRGFARQTIGINS</sequence>
<evidence type="ECO:0000313" key="1">
    <source>
        <dbReference type="EMBL" id="MBB4963816.1"/>
    </source>
</evidence>
<organism evidence="1 2">
    <name type="scientific">Saccharothrix violaceirubra</name>
    <dbReference type="NCBI Taxonomy" id="413306"/>
    <lineage>
        <taxon>Bacteria</taxon>
        <taxon>Bacillati</taxon>
        <taxon>Actinomycetota</taxon>
        <taxon>Actinomycetes</taxon>
        <taxon>Pseudonocardiales</taxon>
        <taxon>Pseudonocardiaceae</taxon>
        <taxon>Saccharothrix</taxon>
    </lineage>
</organism>